<name>A0A6S6I1T9_9FIRM</name>
<evidence type="ECO:0000259" key="1">
    <source>
        <dbReference type="Pfam" id="PF00534"/>
    </source>
</evidence>
<protein>
    <submittedName>
        <fullName evidence="3">Glycosyltransferase family 4 protein</fullName>
    </submittedName>
</protein>
<keyword evidence="3" id="KW-0808">Transferase</keyword>
<dbReference type="Pfam" id="PF00534">
    <property type="entry name" value="Glycos_transf_1"/>
    <property type="match status" value="1"/>
</dbReference>
<dbReference type="GO" id="GO:0016757">
    <property type="term" value="F:glycosyltransferase activity"/>
    <property type="evidence" value="ECO:0007669"/>
    <property type="project" value="InterPro"/>
</dbReference>
<dbReference type="InterPro" id="IPR028098">
    <property type="entry name" value="Glyco_trans_4-like_N"/>
</dbReference>
<feature type="domain" description="Glycosyltransferase subfamily 4-like N-terminal" evidence="2">
    <location>
        <begin position="14"/>
        <end position="172"/>
    </location>
</feature>
<dbReference type="EMBL" id="LC528611">
    <property type="protein sequence ID" value="BCB22764.1"/>
    <property type="molecule type" value="Genomic_DNA"/>
</dbReference>
<reference evidence="3" key="1">
    <citation type="submission" date="2020-02" db="EMBL/GenBank/DDBJ databases">
        <title>Development of a multiplex PCR-based assay for rapid serotyping of Erysipelothrix species.</title>
        <authorList>
            <person name="Shimoji Y."/>
            <person name="Shiraiwa K."/>
            <person name="Tominaga H."/>
            <person name="Nishikawa S."/>
            <person name="Eguchi M."/>
            <person name="Hikono H."/>
            <person name="Ogawa Y."/>
        </authorList>
    </citation>
    <scope>NUCLEOTIDE SEQUENCE</scope>
    <source>
        <strain evidence="4">Iszap-4</strain>
        <strain evidence="3">P-43</strain>
    </source>
</reference>
<dbReference type="PANTHER" id="PTHR12526:SF630">
    <property type="entry name" value="GLYCOSYLTRANSFERASE"/>
    <property type="match status" value="1"/>
</dbReference>
<evidence type="ECO:0000313" key="4">
    <source>
        <dbReference type="EMBL" id="BCB22785.1"/>
    </source>
</evidence>
<dbReference type="CDD" id="cd03820">
    <property type="entry name" value="GT4_AmsD-like"/>
    <property type="match status" value="1"/>
</dbReference>
<dbReference type="SUPFAM" id="SSF53756">
    <property type="entry name" value="UDP-Glycosyltransferase/glycogen phosphorylase"/>
    <property type="match status" value="1"/>
</dbReference>
<dbReference type="InterPro" id="IPR001296">
    <property type="entry name" value="Glyco_trans_1"/>
</dbReference>
<dbReference type="RefSeq" id="WP_018580166.1">
    <property type="nucleotide sequence ID" value="NZ_CBCRTJ010000002.1"/>
</dbReference>
<sequence>MKTIFILVYDITLIGGAEKVAINMANEFAKISNVYLISFFNKNKSPMSEVDESVNVIYLSDKPRSLTLHHFYFSRKLRSYVKKFSPTSILGITAGMNSIILSSALGLNVNKVYAEHSNLLNNHYGFKHKFRQFLGAKYFNYVVSLTSDDRDEFINKFKISDQKAIKIYNWIEPIEKESAYIPNNKIVSVGRLVKVKGYDHLLEVAKYLKENCSFSWDIYGDGPERESISNKIIDYDLESHVFIKGAITNVDSVLSDYCLFVSTSFFEGLPLSFLEARNHNLPIVSFNCPTGPKEIVNHGVDGILVEPYDTKKMADEIKLLLEDKNTMIKLSNTIALSRSKFSKESIMKDWKKILLGESNG</sequence>
<feature type="domain" description="Glycosyl transferase family 1" evidence="1">
    <location>
        <begin position="182"/>
        <end position="331"/>
    </location>
</feature>
<organism evidence="3">
    <name type="scientific">Erysipelothrix tonsillarum</name>
    <dbReference type="NCBI Taxonomy" id="38402"/>
    <lineage>
        <taxon>Bacteria</taxon>
        <taxon>Bacillati</taxon>
        <taxon>Bacillota</taxon>
        <taxon>Erysipelotrichia</taxon>
        <taxon>Erysipelotrichales</taxon>
        <taxon>Erysipelotrichaceae</taxon>
        <taxon>Erysipelothrix</taxon>
    </lineage>
</organism>
<evidence type="ECO:0000313" key="3">
    <source>
        <dbReference type="EMBL" id="BCB22764.1"/>
    </source>
</evidence>
<dbReference type="Gene3D" id="3.40.50.2000">
    <property type="entry name" value="Glycogen Phosphorylase B"/>
    <property type="match status" value="2"/>
</dbReference>
<dbReference type="EMBL" id="LC528613">
    <property type="protein sequence ID" value="BCB22785.1"/>
    <property type="molecule type" value="Genomic_DNA"/>
</dbReference>
<dbReference type="Pfam" id="PF13439">
    <property type="entry name" value="Glyco_transf_4"/>
    <property type="match status" value="1"/>
</dbReference>
<accession>A0A6S6I1T9</accession>
<evidence type="ECO:0000259" key="2">
    <source>
        <dbReference type="Pfam" id="PF13439"/>
    </source>
</evidence>
<dbReference type="AlphaFoldDB" id="A0A6S6I1T9"/>
<dbReference type="PANTHER" id="PTHR12526">
    <property type="entry name" value="GLYCOSYLTRANSFERASE"/>
    <property type="match status" value="1"/>
</dbReference>
<proteinExistence type="predicted"/>